<sequence length="67" mass="7836">MLPPVRQRILEIGCPESLFLQSITGAEEKNYIYLDGVVFFVVAFITKARYDKDLFNILFVNDWECMD</sequence>
<proteinExistence type="predicted"/>
<dbReference type="AlphaFoldDB" id="A0A8J4H991"/>
<protein>
    <submittedName>
        <fullName evidence="1">Uncharacterized protein</fullName>
    </submittedName>
</protein>
<gene>
    <name evidence="1" type="ORF">ENY07_00210</name>
</gene>
<accession>A0A8J4H991</accession>
<comment type="caution">
    <text evidence="1">The sequence shown here is derived from an EMBL/GenBank/DDBJ whole genome shotgun (WGS) entry which is preliminary data.</text>
</comment>
<evidence type="ECO:0000313" key="1">
    <source>
        <dbReference type="EMBL" id="HGC41641.1"/>
    </source>
</evidence>
<organism evidence="1">
    <name type="scientific">Acidicaldus sp</name>
    <dbReference type="NCBI Taxonomy" id="1872105"/>
    <lineage>
        <taxon>Bacteria</taxon>
        <taxon>Pseudomonadati</taxon>
        <taxon>Pseudomonadota</taxon>
        <taxon>Alphaproteobacteria</taxon>
        <taxon>Acetobacterales</taxon>
        <taxon>Acetobacteraceae</taxon>
        <taxon>Acidicaldus</taxon>
    </lineage>
</organism>
<reference evidence="1" key="1">
    <citation type="journal article" date="2020" name="mSystems">
        <title>Genome- and Community-Level Interaction Insights into Carbon Utilization and Element Cycling Functions of Hydrothermarchaeota in Hydrothermal Sediment.</title>
        <authorList>
            <person name="Zhou Z."/>
            <person name="Liu Y."/>
            <person name="Xu W."/>
            <person name="Pan J."/>
            <person name="Luo Z.H."/>
            <person name="Li M."/>
        </authorList>
    </citation>
    <scope>NUCLEOTIDE SEQUENCE</scope>
    <source>
        <strain evidence="1">SpSt-997</strain>
    </source>
</reference>
<name>A0A8J4H991_9PROT</name>
<dbReference type="EMBL" id="DTQM01000003">
    <property type="protein sequence ID" value="HGC41641.1"/>
    <property type="molecule type" value="Genomic_DNA"/>
</dbReference>